<dbReference type="EMBL" id="CAJNDS010002497">
    <property type="protein sequence ID" value="CAE7499147.1"/>
    <property type="molecule type" value="Genomic_DNA"/>
</dbReference>
<sequence>MGAHTLGRVHNTISLHQYTWKTRSAMLFNNGYFRNLASKEDWYYPTGSFPNGTNLRTTCRGFGNSSGHRPPARWKPHAFANLKNGGPVQWLQEKKVCPCFDTGFTRPKEGCCNDEDIFSCQAGCEKYSIVVGMDETMLNSDMSLYMDFSTKDGIPGGCPGLENFNTEAFKLDWRLRTPRVPSGDPTGDSWESSHCPFNTIADPPGSTPMYQVVEEYADSNEKFFSDFFPVLEKMLMNGYDASDLVVAPMASHECPYQDPHDWHRYYSCS</sequence>
<dbReference type="Gene3D" id="1.10.420.10">
    <property type="entry name" value="Peroxidase, domain 2"/>
    <property type="match status" value="1"/>
</dbReference>
<dbReference type="GO" id="GO:0004601">
    <property type="term" value="F:peroxidase activity"/>
    <property type="evidence" value="ECO:0007669"/>
    <property type="project" value="InterPro"/>
</dbReference>
<accession>A0A812SZX4</accession>
<dbReference type="GO" id="GO:0006979">
    <property type="term" value="P:response to oxidative stress"/>
    <property type="evidence" value="ECO:0007669"/>
    <property type="project" value="InterPro"/>
</dbReference>
<evidence type="ECO:0000313" key="1">
    <source>
        <dbReference type="EMBL" id="CAE7499147.1"/>
    </source>
</evidence>
<dbReference type="AlphaFoldDB" id="A0A812SZX4"/>
<dbReference type="Proteomes" id="UP000604046">
    <property type="component" value="Unassembled WGS sequence"/>
</dbReference>
<organism evidence="1 2">
    <name type="scientific">Symbiodinium natans</name>
    <dbReference type="NCBI Taxonomy" id="878477"/>
    <lineage>
        <taxon>Eukaryota</taxon>
        <taxon>Sar</taxon>
        <taxon>Alveolata</taxon>
        <taxon>Dinophyceae</taxon>
        <taxon>Suessiales</taxon>
        <taxon>Symbiodiniaceae</taxon>
        <taxon>Symbiodinium</taxon>
    </lineage>
</organism>
<name>A0A812SZX4_9DINO</name>
<keyword evidence="2" id="KW-1185">Reference proteome</keyword>
<comment type="caution">
    <text evidence="1">The sequence shown here is derived from an EMBL/GenBank/DDBJ whole genome shotgun (WGS) entry which is preliminary data.</text>
</comment>
<evidence type="ECO:0000313" key="2">
    <source>
        <dbReference type="Proteomes" id="UP000604046"/>
    </source>
</evidence>
<gene>
    <name evidence="1" type="ORF">SNAT2548_LOCUS27956</name>
</gene>
<dbReference type="SUPFAM" id="SSF48113">
    <property type="entry name" value="Heme-dependent peroxidases"/>
    <property type="match status" value="1"/>
</dbReference>
<evidence type="ECO:0008006" key="3">
    <source>
        <dbReference type="Google" id="ProtNLM"/>
    </source>
</evidence>
<dbReference type="GO" id="GO:0020037">
    <property type="term" value="F:heme binding"/>
    <property type="evidence" value="ECO:0007669"/>
    <property type="project" value="InterPro"/>
</dbReference>
<proteinExistence type="predicted"/>
<protein>
    <recommendedName>
        <fullName evidence="3">Peroxidase</fullName>
    </recommendedName>
</protein>
<dbReference type="InterPro" id="IPR010255">
    <property type="entry name" value="Haem_peroxidase_sf"/>
</dbReference>
<reference evidence="1" key="1">
    <citation type="submission" date="2021-02" db="EMBL/GenBank/DDBJ databases">
        <authorList>
            <person name="Dougan E. K."/>
            <person name="Rhodes N."/>
            <person name="Thang M."/>
            <person name="Chan C."/>
        </authorList>
    </citation>
    <scope>NUCLEOTIDE SEQUENCE</scope>
</reference>